<protein>
    <submittedName>
        <fullName evidence="4">ShKT domain-containing protein</fullName>
    </submittedName>
</protein>
<dbReference type="Pfam" id="PF01549">
    <property type="entry name" value="ShK"/>
    <property type="match status" value="1"/>
</dbReference>
<accession>A0A7I4YMH9</accession>
<evidence type="ECO:0000259" key="2">
    <source>
        <dbReference type="Pfam" id="PF01549"/>
    </source>
</evidence>
<organism evidence="3 4">
    <name type="scientific">Haemonchus contortus</name>
    <name type="common">Barber pole worm</name>
    <dbReference type="NCBI Taxonomy" id="6289"/>
    <lineage>
        <taxon>Eukaryota</taxon>
        <taxon>Metazoa</taxon>
        <taxon>Ecdysozoa</taxon>
        <taxon>Nematoda</taxon>
        <taxon>Chromadorea</taxon>
        <taxon>Rhabditida</taxon>
        <taxon>Rhabditina</taxon>
        <taxon>Rhabditomorpha</taxon>
        <taxon>Strongyloidea</taxon>
        <taxon>Trichostrongylidae</taxon>
        <taxon>Haemonchus</taxon>
    </lineage>
</organism>
<keyword evidence="3" id="KW-1185">Reference proteome</keyword>
<evidence type="ECO:0000256" key="1">
    <source>
        <dbReference type="SAM" id="SignalP"/>
    </source>
</evidence>
<name>A0A7I4YMH9_HAECO</name>
<evidence type="ECO:0000313" key="4">
    <source>
        <dbReference type="WBParaSite" id="HCON_00120520-00001"/>
    </source>
</evidence>
<proteinExistence type="predicted"/>
<keyword evidence="1" id="KW-0732">Signal</keyword>
<dbReference type="Proteomes" id="UP000025227">
    <property type="component" value="Unplaced"/>
</dbReference>
<reference evidence="4" key="1">
    <citation type="submission" date="2020-12" db="UniProtKB">
        <authorList>
            <consortium name="WormBaseParasite"/>
        </authorList>
    </citation>
    <scope>IDENTIFICATION</scope>
    <source>
        <strain evidence="4">MHco3</strain>
    </source>
</reference>
<feature type="domain" description="ShKT" evidence="2">
    <location>
        <begin position="59"/>
        <end position="80"/>
    </location>
</feature>
<sequence length="81" mass="8928">SITFPATSKMFFYFVCALALLNAFTSVAEPCVDKAAETKAGERFCEYMQTPQAEDNEPPCITPNYHAIAKEYCAKSCGLCE</sequence>
<feature type="chain" id="PRO_5035458499" evidence="1">
    <location>
        <begin position="29"/>
        <end position="81"/>
    </location>
</feature>
<dbReference type="OrthoDB" id="5901563at2759"/>
<evidence type="ECO:0000313" key="3">
    <source>
        <dbReference type="Proteomes" id="UP000025227"/>
    </source>
</evidence>
<feature type="signal peptide" evidence="1">
    <location>
        <begin position="1"/>
        <end position="28"/>
    </location>
</feature>
<dbReference type="WBParaSite" id="HCON_00120520-00001">
    <property type="protein sequence ID" value="HCON_00120520-00001"/>
    <property type="gene ID" value="HCON_00120520"/>
</dbReference>
<dbReference type="AlphaFoldDB" id="A0A7I4YMH9"/>
<dbReference type="InterPro" id="IPR003582">
    <property type="entry name" value="ShKT_dom"/>
</dbReference>